<keyword evidence="2" id="KW-1185">Reference proteome</keyword>
<dbReference type="AlphaFoldDB" id="A0A923HRG8"/>
<accession>A0A923HRG8</accession>
<reference evidence="1" key="1">
    <citation type="submission" date="2020-08" db="EMBL/GenBank/DDBJ databases">
        <title>Novel species isolated from subtropical streams in China.</title>
        <authorList>
            <person name="Lu H."/>
        </authorList>
    </citation>
    <scope>NUCLEOTIDE SEQUENCE</scope>
    <source>
        <strain evidence="1">LX22W</strain>
    </source>
</reference>
<comment type="caution">
    <text evidence="1">The sequence shown here is derived from an EMBL/GenBank/DDBJ whole genome shotgun (WGS) entry which is preliminary data.</text>
</comment>
<dbReference type="RefSeq" id="WP_186916399.1">
    <property type="nucleotide sequence ID" value="NZ_JACOFZ010000003.1"/>
</dbReference>
<organism evidence="1 2">
    <name type="scientific">Undibacterium nitidum</name>
    <dbReference type="NCBI Taxonomy" id="2762298"/>
    <lineage>
        <taxon>Bacteria</taxon>
        <taxon>Pseudomonadati</taxon>
        <taxon>Pseudomonadota</taxon>
        <taxon>Betaproteobacteria</taxon>
        <taxon>Burkholderiales</taxon>
        <taxon>Oxalobacteraceae</taxon>
        <taxon>Undibacterium</taxon>
    </lineage>
</organism>
<name>A0A923HRG8_9BURK</name>
<gene>
    <name evidence="1" type="ORF">H8K36_11200</name>
</gene>
<sequence>MGLLMQVVSKFLSGPAIQRLDQIDMKIDYKDGAVLLPIVVIKHLENTDEIRHLISEKLETYLGYLNSDQHNKNAKSIVEFKCIKKPDPEICEFIESFSANFSALNSELRWKS</sequence>
<protein>
    <submittedName>
        <fullName evidence="1">Uncharacterized protein</fullName>
    </submittedName>
</protein>
<evidence type="ECO:0000313" key="1">
    <source>
        <dbReference type="EMBL" id="MBC3881945.1"/>
    </source>
</evidence>
<evidence type="ECO:0000313" key="2">
    <source>
        <dbReference type="Proteomes" id="UP000627446"/>
    </source>
</evidence>
<dbReference type="EMBL" id="JACOFZ010000003">
    <property type="protein sequence ID" value="MBC3881945.1"/>
    <property type="molecule type" value="Genomic_DNA"/>
</dbReference>
<dbReference type="Proteomes" id="UP000627446">
    <property type="component" value="Unassembled WGS sequence"/>
</dbReference>
<proteinExistence type="predicted"/>